<evidence type="ECO:0000256" key="6">
    <source>
        <dbReference type="SAM" id="MobiDB-lite"/>
    </source>
</evidence>
<keyword evidence="5" id="KW-0811">Translocation</keyword>
<dbReference type="PANTHER" id="PTHR30371">
    <property type="entry name" value="SEC-INDEPENDENT PROTEIN TRANSLOCASE PROTEIN TATC"/>
    <property type="match status" value="1"/>
</dbReference>
<keyword evidence="5" id="KW-0653">Protein transport</keyword>
<feature type="region of interest" description="Disordered" evidence="6">
    <location>
        <begin position="1"/>
        <end position="32"/>
    </location>
</feature>
<comment type="caution">
    <text evidence="7">The sequence shown here is derived from an EMBL/GenBank/DDBJ whole genome shotgun (WGS) entry which is preliminary data.</text>
</comment>
<evidence type="ECO:0000256" key="4">
    <source>
        <dbReference type="ARBA" id="ARBA00023136"/>
    </source>
</evidence>
<feature type="transmembrane region" description="Helical" evidence="5">
    <location>
        <begin position="98"/>
        <end position="119"/>
    </location>
</feature>
<dbReference type="HAMAP" id="MF_00902">
    <property type="entry name" value="TatC"/>
    <property type="match status" value="1"/>
</dbReference>
<dbReference type="NCBIfam" id="TIGR00945">
    <property type="entry name" value="tatC"/>
    <property type="match status" value="1"/>
</dbReference>
<comment type="caution">
    <text evidence="5">Lacks conserved residue(s) required for the propagation of feature annotation.</text>
</comment>
<feature type="transmembrane region" description="Helical" evidence="5">
    <location>
        <begin position="225"/>
        <end position="242"/>
    </location>
</feature>
<evidence type="ECO:0000256" key="1">
    <source>
        <dbReference type="ARBA" id="ARBA00004141"/>
    </source>
</evidence>
<keyword evidence="3 5" id="KW-1133">Transmembrane helix</keyword>
<feature type="transmembrane region" description="Helical" evidence="5">
    <location>
        <begin position="187"/>
        <end position="213"/>
    </location>
</feature>
<dbReference type="EMBL" id="SJDL01000004">
    <property type="protein sequence ID" value="TBW58480.1"/>
    <property type="molecule type" value="Genomic_DNA"/>
</dbReference>
<feature type="transmembrane region" description="Helical" evidence="5">
    <location>
        <begin position="50"/>
        <end position="68"/>
    </location>
</feature>
<gene>
    <name evidence="5 7" type="primary">tatC</name>
    <name evidence="7" type="ORF">EZI54_03605</name>
</gene>
<evidence type="ECO:0000256" key="3">
    <source>
        <dbReference type="ARBA" id="ARBA00022989"/>
    </source>
</evidence>
<name>A0ABY1ZP37_9GAMM</name>
<evidence type="ECO:0000256" key="5">
    <source>
        <dbReference type="HAMAP-Rule" id="MF_00902"/>
    </source>
</evidence>
<comment type="function">
    <text evidence="5">Part of the twin-arginine translocation (Tat) system that transports large folded proteins containing a characteristic twin-arginine motif in their signal peptide across membranes. Together with TatB, TatC is part of a receptor directly interacting with Tat signal peptides.</text>
</comment>
<protein>
    <recommendedName>
        <fullName evidence="5">Sec-independent protein translocase protein TatC</fullName>
    </recommendedName>
</protein>
<keyword evidence="8" id="KW-1185">Reference proteome</keyword>
<accession>A0ABY1ZP37</accession>
<comment type="similarity">
    <text evidence="5">Belongs to the TatC family.</text>
</comment>
<keyword evidence="5" id="KW-1003">Cell membrane</keyword>
<reference evidence="7 8" key="1">
    <citation type="submission" date="2019-02" db="EMBL/GenBank/DDBJ databases">
        <title>Marinobacter halodurans sp. nov., a marine bacterium isolated from sea tidal flat.</title>
        <authorList>
            <person name="Yoo Y."/>
            <person name="Lee D.W."/>
            <person name="Kim B.S."/>
            <person name="Kim J.-J."/>
        </authorList>
    </citation>
    <scope>NUCLEOTIDE SEQUENCE [LARGE SCALE GENOMIC DNA]</scope>
    <source>
        <strain evidence="7 8">YJ-S3-2</strain>
    </source>
</reference>
<evidence type="ECO:0000313" key="8">
    <source>
        <dbReference type="Proteomes" id="UP000313645"/>
    </source>
</evidence>
<dbReference type="Pfam" id="PF00902">
    <property type="entry name" value="TatC"/>
    <property type="match status" value="1"/>
</dbReference>
<dbReference type="Proteomes" id="UP000313645">
    <property type="component" value="Unassembled WGS sequence"/>
</dbReference>
<evidence type="ECO:0000256" key="2">
    <source>
        <dbReference type="ARBA" id="ARBA00022692"/>
    </source>
</evidence>
<organism evidence="7 8">
    <name type="scientific">Marinobacter halodurans</name>
    <dbReference type="NCBI Taxonomy" id="2528979"/>
    <lineage>
        <taxon>Bacteria</taxon>
        <taxon>Pseudomonadati</taxon>
        <taxon>Pseudomonadota</taxon>
        <taxon>Gammaproteobacteria</taxon>
        <taxon>Pseudomonadales</taxon>
        <taxon>Marinobacteraceae</taxon>
        <taxon>Marinobacter</taxon>
    </lineage>
</organism>
<proteinExistence type="inferred from homology"/>
<sequence length="279" mass="30912">MTSPPSGDAVPSTDEEKLKTPSPANDGPDDDELQPEMSLIDHLLELRNRLLKMVLATLICFAGIYPFANRIYLWVSQPLRDLLPEGQVMIATDVTSPFFAPLKLALVLSVFVAIPYILYQLWSFVAPGLYRHEKKLAFPLLFSSVVLFYLGAVFAYFVVFPLVFGFFTTVGPEGISEMPDISSYLTFVLKMFFAFGVAFEIPIAVILMILAGITTPEDLAAKRPYVVVGCFIVGMLLTPPDVISQTLLALPMWVLFELGILFGRLARRHTEDAPADEAP</sequence>
<keyword evidence="4 5" id="KW-0472">Membrane</keyword>
<feature type="transmembrane region" description="Helical" evidence="5">
    <location>
        <begin position="140"/>
        <end position="167"/>
    </location>
</feature>
<dbReference type="InterPro" id="IPR002033">
    <property type="entry name" value="TatC"/>
</dbReference>
<keyword evidence="5" id="KW-0813">Transport</keyword>
<comment type="subunit">
    <text evidence="5">The Tat system comprises two distinct complexes: a TatABC complex, containing multiple copies of TatA, TatB and TatC subunits, and a separate TatA complex, containing only TatA subunits. Substrates initially bind to the TatABC complex, which probably triggers association of the separate TatA complex to form the active translocon.</text>
</comment>
<comment type="subcellular location">
    <subcellularLocation>
        <location evidence="5">Cell membrane</location>
        <topology evidence="5">Multi-pass membrane protein</topology>
    </subcellularLocation>
    <subcellularLocation>
        <location evidence="1">Membrane</location>
        <topology evidence="1">Multi-pass membrane protein</topology>
    </subcellularLocation>
</comment>
<dbReference type="PANTHER" id="PTHR30371:SF0">
    <property type="entry name" value="SEC-INDEPENDENT PROTEIN TRANSLOCASE PROTEIN TATC, CHLOROPLASTIC-RELATED"/>
    <property type="match status" value="1"/>
</dbReference>
<evidence type="ECO:0000313" key="7">
    <source>
        <dbReference type="EMBL" id="TBW58480.1"/>
    </source>
</evidence>
<dbReference type="PRINTS" id="PR01840">
    <property type="entry name" value="TATCFAMILY"/>
</dbReference>
<keyword evidence="2 5" id="KW-0812">Transmembrane</keyword>